<sequence length="1048" mass="114315">MSITELAIKRPLFITVIFVTLLLFGYISYRTLNYNLLPKFETNMLTVSTTYTGASPDEVKTSVTKPIEDAVAAIEGVDKISSSSQEGMSSVSIELNNDANVKQAQLDAERKINQIKSALPADADDPIVTRFSSDDQAIMKVSVTSTLADTKLYDFIDQQVKPLLTNIPGVAQIDITGGTERQINVALDNDKLKAYNISITDVNQAVVFSGASYPAGSLKSSNTRYSIDLNAKIKNVEDLRNVIIKQNSDGSRIQLKDVASVTDGQEENTTLNRLNGQPAIGIEIKKQTDANTVKVCQLAAQKLEELKTTYASYGFNYHIAADQSVYTLESANAVIEDIFMAILIVAAVMLFFLHSARSSSFVLVALPSAMIPTFILMWAFNFSLNLMTLMSLSLVVGILVDDSIVVLENIFRHLEMGKDKRTAALDGRNEIGFTAMAITLVDVVIFLPLALTGGIIGNIVREYSLVVVFSTLMSLFVAFTLTPLLASRWGKLPHLNKSTLWGRINLWFESLIDQFRDFYTNILKWALRHKRYVILLVAVLIIGSMALIPAGFVGAEFIGQSDRGELNIQIDLASQTSLKQTNYTVSQAEKIILKHPEVKDVFSNVGTQQGASAGTNGSSNSNLAELTVTLVDRKDRKISTTDMGKQLREELSAIPGLKPTIKLTGITGSASYDIQIAVKGTDMDSIVKAAAIIKQIVASTPGADYVQYSTKEAKTQISIVLNRDKMAKLGVSVGDVGSAVQYAFKGNDNTKYRDNGEEYNINLELDDADRNNISNVRNLNIYNSRGGIIPLTEVADIRETLTQSVLERNDRLNSMQINAAAVGRPSGTIMDEIKEKIAQKGLPQGVQISEEGFTKNQAESFKSLFMAIGIGVLLIYLIMVALYESVVYPFVVLFSMPVAIIGAVLALALTMKTINVFSLLGIILLLGLVAKNGILIVDFTNQQKAKGMSVVDSLIEAGRERLRPILMTTLAMIFGMLPMALSTGAGSETKSAMALVIIGGLTSSMIFTLILVPSVYMIIEGWRVKVNTWMNSKEKASHAMPDTQSISQ</sequence>
<dbReference type="SUPFAM" id="SSF82866">
    <property type="entry name" value="Multidrug efflux transporter AcrB transmembrane domain"/>
    <property type="match status" value="2"/>
</dbReference>
<reference evidence="2 3" key="1">
    <citation type="submission" date="2019-12" db="EMBL/GenBank/DDBJ databases">
        <title>The draft genomic sequence of strain Chitinophaga oryziterrae JCM 16595.</title>
        <authorList>
            <person name="Zhang X."/>
        </authorList>
    </citation>
    <scope>NUCLEOTIDE SEQUENCE [LARGE SCALE GENOMIC DNA]</scope>
    <source>
        <strain evidence="2 3">JCM 16595</strain>
    </source>
</reference>
<keyword evidence="1" id="KW-0812">Transmembrane</keyword>
<feature type="transmembrane region" description="Helical" evidence="1">
    <location>
        <begin position="360"/>
        <end position="380"/>
    </location>
</feature>
<dbReference type="SUPFAM" id="SSF82714">
    <property type="entry name" value="Multidrug efflux transporter AcrB TolC docking domain, DN and DC subdomains"/>
    <property type="match status" value="2"/>
</dbReference>
<dbReference type="InterPro" id="IPR027463">
    <property type="entry name" value="AcrB_DN_DC_subdom"/>
</dbReference>
<feature type="transmembrane region" description="Helical" evidence="1">
    <location>
        <begin position="12"/>
        <end position="29"/>
    </location>
</feature>
<dbReference type="Gene3D" id="1.20.1640.10">
    <property type="entry name" value="Multidrug efflux transporter AcrB transmembrane domain"/>
    <property type="match status" value="2"/>
</dbReference>
<gene>
    <name evidence="2" type="ORF">GO495_25320</name>
</gene>
<dbReference type="PRINTS" id="PR00702">
    <property type="entry name" value="ACRIFLAVINRP"/>
</dbReference>
<organism evidence="2 3">
    <name type="scientific">Chitinophaga oryziterrae</name>
    <dbReference type="NCBI Taxonomy" id="1031224"/>
    <lineage>
        <taxon>Bacteria</taxon>
        <taxon>Pseudomonadati</taxon>
        <taxon>Bacteroidota</taxon>
        <taxon>Chitinophagia</taxon>
        <taxon>Chitinophagales</taxon>
        <taxon>Chitinophagaceae</taxon>
        <taxon>Chitinophaga</taxon>
    </lineage>
</organism>
<feature type="transmembrane region" description="Helical" evidence="1">
    <location>
        <begin position="333"/>
        <end position="353"/>
    </location>
</feature>
<evidence type="ECO:0000313" key="3">
    <source>
        <dbReference type="Proteomes" id="UP000468388"/>
    </source>
</evidence>
<dbReference type="SUPFAM" id="SSF82693">
    <property type="entry name" value="Multidrug efflux transporter AcrB pore domain, PN1, PN2, PC1 and PC2 subdomains"/>
    <property type="match status" value="3"/>
</dbReference>
<feature type="transmembrane region" description="Helical" evidence="1">
    <location>
        <begin position="431"/>
        <end position="451"/>
    </location>
</feature>
<dbReference type="EMBL" id="WRXO01000009">
    <property type="protein sequence ID" value="MVT43941.1"/>
    <property type="molecule type" value="Genomic_DNA"/>
</dbReference>
<comment type="caution">
    <text evidence="2">The sequence shown here is derived from an EMBL/GenBank/DDBJ whole genome shotgun (WGS) entry which is preliminary data.</text>
</comment>
<feature type="transmembrane region" description="Helical" evidence="1">
    <location>
        <begin position="864"/>
        <end position="883"/>
    </location>
</feature>
<evidence type="ECO:0000256" key="1">
    <source>
        <dbReference type="SAM" id="Phobius"/>
    </source>
</evidence>
<feature type="transmembrane region" description="Helical" evidence="1">
    <location>
        <begin position="463"/>
        <end position="486"/>
    </location>
</feature>
<dbReference type="Gene3D" id="3.30.2090.10">
    <property type="entry name" value="Multidrug efflux transporter AcrB TolC docking domain, DN and DC subdomains"/>
    <property type="match status" value="2"/>
</dbReference>
<dbReference type="Proteomes" id="UP000468388">
    <property type="component" value="Unassembled WGS sequence"/>
</dbReference>
<feature type="transmembrane region" description="Helical" evidence="1">
    <location>
        <begin position="962"/>
        <end position="981"/>
    </location>
</feature>
<feature type="transmembrane region" description="Helical" evidence="1">
    <location>
        <begin position="916"/>
        <end position="941"/>
    </location>
</feature>
<evidence type="ECO:0000313" key="2">
    <source>
        <dbReference type="EMBL" id="MVT43941.1"/>
    </source>
</evidence>
<dbReference type="PANTHER" id="PTHR32063">
    <property type="match status" value="1"/>
</dbReference>
<feature type="transmembrane region" description="Helical" evidence="1">
    <location>
        <begin position="890"/>
        <end position="910"/>
    </location>
</feature>
<dbReference type="GO" id="GO:0042910">
    <property type="term" value="F:xenobiotic transmembrane transporter activity"/>
    <property type="evidence" value="ECO:0007669"/>
    <property type="project" value="TreeGrafter"/>
</dbReference>
<dbReference type="GO" id="GO:0005886">
    <property type="term" value="C:plasma membrane"/>
    <property type="evidence" value="ECO:0007669"/>
    <property type="project" value="TreeGrafter"/>
</dbReference>
<keyword evidence="1" id="KW-0472">Membrane</keyword>
<keyword evidence="3" id="KW-1185">Reference proteome</keyword>
<dbReference type="Gene3D" id="3.30.70.1320">
    <property type="entry name" value="Multidrug efflux transporter AcrB pore domain like"/>
    <property type="match status" value="1"/>
</dbReference>
<proteinExistence type="predicted"/>
<dbReference type="InterPro" id="IPR001036">
    <property type="entry name" value="Acrflvin-R"/>
</dbReference>
<keyword evidence="1" id="KW-1133">Transmembrane helix</keyword>
<dbReference type="Gene3D" id="3.30.70.1430">
    <property type="entry name" value="Multidrug efflux transporter AcrB pore domain"/>
    <property type="match status" value="2"/>
</dbReference>
<name>A0A6N8JHJ1_9BACT</name>
<protein>
    <submittedName>
        <fullName evidence="2">MMPL family transporter</fullName>
    </submittedName>
</protein>
<dbReference type="OrthoDB" id="9757876at2"/>
<dbReference type="PANTHER" id="PTHR32063:SF0">
    <property type="entry name" value="SWARMING MOTILITY PROTEIN SWRC"/>
    <property type="match status" value="1"/>
</dbReference>
<dbReference type="Gene3D" id="3.30.70.1440">
    <property type="entry name" value="Multidrug efflux transporter AcrB pore domain"/>
    <property type="match status" value="1"/>
</dbReference>
<dbReference type="RefSeq" id="WP_157302748.1">
    <property type="nucleotide sequence ID" value="NZ_BAAAZB010000001.1"/>
</dbReference>
<dbReference type="AlphaFoldDB" id="A0A6N8JHJ1"/>
<feature type="transmembrane region" description="Helical" evidence="1">
    <location>
        <begin position="993"/>
        <end position="1019"/>
    </location>
</feature>
<feature type="transmembrane region" description="Helical" evidence="1">
    <location>
        <begin position="532"/>
        <end position="553"/>
    </location>
</feature>
<accession>A0A6N8JHJ1</accession>
<dbReference type="Pfam" id="PF00873">
    <property type="entry name" value="ACR_tran"/>
    <property type="match status" value="1"/>
</dbReference>